<gene>
    <name evidence="13" type="primary">lpxK</name>
    <name evidence="14" type="ORF">SAMN04487931_101173</name>
</gene>
<evidence type="ECO:0000256" key="6">
    <source>
        <dbReference type="ARBA" id="ARBA00022556"/>
    </source>
</evidence>
<comment type="similarity">
    <text evidence="13">Belongs to the LpxK family.</text>
</comment>
<dbReference type="GO" id="GO:0009245">
    <property type="term" value="P:lipid A biosynthetic process"/>
    <property type="evidence" value="ECO:0007669"/>
    <property type="project" value="UniProtKB-UniRule"/>
</dbReference>
<keyword evidence="11 13" id="KW-0443">Lipid metabolism</keyword>
<dbReference type="EMBL" id="FNLL01000001">
    <property type="protein sequence ID" value="SDT84249.1"/>
    <property type="molecule type" value="Genomic_DNA"/>
</dbReference>
<feature type="binding site" evidence="13">
    <location>
        <begin position="56"/>
        <end position="63"/>
    </location>
    <ligand>
        <name>ATP</name>
        <dbReference type="ChEBI" id="CHEBI:30616"/>
    </ligand>
</feature>
<evidence type="ECO:0000256" key="4">
    <source>
        <dbReference type="ARBA" id="ARBA00016436"/>
    </source>
</evidence>
<dbReference type="Pfam" id="PF02606">
    <property type="entry name" value="LpxK"/>
    <property type="match status" value="1"/>
</dbReference>
<dbReference type="InterPro" id="IPR027417">
    <property type="entry name" value="P-loop_NTPase"/>
</dbReference>
<comment type="catalytic activity">
    <reaction evidence="13">
        <text>a lipid A disaccharide + ATP = a lipid IVA + ADP + H(+)</text>
        <dbReference type="Rhea" id="RHEA:67840"/>
        <dbReference type="ChEBI" id="CHEBI:15378"/>
        <dbReference type="ChEBI" id="CHEBI:30616"/>
        <dbReference type="ChEBI" id="CHEBI:176343"/>
        <dbReference type="ChEBI" id="CHEBI:176425"/>
        <dbReference type="ChEBI" id="CHEBI:456216"/>
        <dbReference type="EC" id="2.7.1.130"/>
    </reaction>
</comment>
<keyword evidence="5 13" id="KW-0444">Lipid biosynthesis</keyword>
<keyword evidence="8 13" id="KW-0547">Nucleotide-binding</keyword>
<sequence>MARPVVGDKLLSLETLLDLLSKAYSVIIKTKIALYRTGMMKSKKLPCFVISVGNITVGGTGKTPMTVYVADLVQQMGYKVAVISRGYKGKFEQSGGVVCDGHKLYCTPEESGDEPFLIAQSLGVPVLAGKNRYALGIKAIQKFDSQVIVLDDAFQHIKLKRDLDLVLLDAGHPFGNGKLIPRGRLREPISSLERGDAIIFTRSDVKNLKKYEQPVLNKHTKKTPVLRTSHYPHISKIVTGLGRKLDKKSVEDFFEKNRQKQGLLFSGIANNMDFRRTCEAMGMGIAGHLEFPDHCWYKQEDITMLLERYKKIRADFIVTTQKDYVKIAERFVIPELLVVVGVQIRFMGDYGEAFESLIKKKIQSYI</sequence>
<dbReference type="SUPFAM" id="SSF52540">
    <property type="entry name" value="P-loop containing nucleoside triphosphate hydrolases"/>
    <property type="match status" value="1"/>
</dbReference>
<keyword evidence="6 13" id="KW-0441">Lipid A biosynthesis</keyword>
<keyword evidence="7 13" id="KW-0808">Transferase</keyword>
<accession>A0A1H2DN39</accession>
<organism evidence="14 15">
    <name type="scientific">Desulfobacula phenolica</name>
    <dbReference type="NCBI Taxonomy" id="90732"/>
    <lineage>
        <taxon>Bacteria</taxon>
        <taxon>Pseudomonadati</taxon>
        <taxon>Thermodesulfobacteriota</taxon>
        <taxon>Desulfobacteria</taxon>
        <taxon>Desulfobacterales</taxon>
        <taxon>Desulfobacteraceae</taxon>
        <taxon>Desulfobacula</taxon>
    </lineage>
</organism>
<evidence type="ECO:0000256" key="7">
    <source>
        <dbReference type="ARBA" id="ARBA00022679"/>
    </source>
</evidence>
<dbReference type="PANTHER" id="PTHR42724:SF1">
    <property type="entry name" value="TETRAACYLDISACCHARIDE 4'-KINASE, MITOCHONDRIAL-RELATED"/>
    <property type="match status" value="1"/>
</dbReference>
<proteinExistence type="inferred from homology"/>
<evidence type="ECO:0000256" key="12">
    <source>
        <dbReference type="ARBA" id="ARBA00029757"/>
    </source>
</evidence>
<dbReference type="PANTHER" id="PTHR42724">
    <property type="entry name" value="TETRAACYLDISACCHARIDE 4'-KINASE"/>
    <property type="match status" value="1"/>
</dbReference>
<reference evidence="15" key="1">
    <citation type="submission" date="2016-10" db="EMBL/GenBank/DDBJ databases">
        <authorList>
            <person name="Varghese N."/>
            <person name="Submissions S."/>
        </authorList>
    </citation>
    <scope>NUCLEOTIDE SEQUENCE [LARGE SCALE GENOMIC DNA]</scope>
    <source>
        <strain evidence="15">DSM 3384</strain>
    </source>
</reference>
<evidence type="ECO:0000256" key="8">
    <source>
        <dbReference type="ARBA" id="ARBA00022741"/>
    </source>
</evidence>
<evidence type="ECO:0000256" key="13">
    <source>
        <dbReference type="HAMAP-Rule" id="MF_00409"/>
    </source>
</evidence>
<evidence type="ECO:0000256" key="9">
    <source>
        <dbReference type="ARBA" id="ARBA00022777"/>
    </source>
</evidence>
<protein>
    <recommendedName>
        <fullName evidence="4 13">Tetraacyldisaccharide 4'-kinase</fullName>
        <ecNumber evidence="3 13">2.7.1.130</ecNumber>
    </recommendedName>
    <alternativeName>
        <fullName evidence="12 13">Lipid A 4'-kinase</fullName>
    </alternativeName>
</protein>
<evidence type="ECO:0000256" key="5">
    <source>
        <dbReference type="ARBA" id="ARBA00022516"/>
    </source>
</evidence>
<dbReference type="GO" id="GO:0005524">
    <property type="term" value="F:ATP binding"/>
    <property type="evidence" value="ECO:0007669"/>
    <property type="project" value="UniProtKB-UniRule"/>
</dbReference>
<dbReference type="GO" id="GO:0005886">
    <property type="term" value="C:plasma membrane"/>
    <property type="evidence" value="ECO:0007669"/>
    <property type="project" value="TreeGrafter"/>
</dbReference>
<name>A0A1H2DN39_9BACT</name>
<evidence type="ECO:0000256" key="3">
    <source>
        <dbReference type="ARBA" id="ARBA00012071"/>
    </source>
</evidence>
<keyword evidence="9 13" id="KW-0418">Kinase</keyword>
<comment type="function">
    <text evidence="1 13">Transfers the gamma-phosphate of ATP to the 4'-position of a tetraacyldisaccharide 1-phosphate intermediate (termed DS-1-P) to form tetraacyldisaccharide 1,4'-bis-phosphate (lipid IVA).</text>
</comment>
<evidence type="ECO:0000313" key="14">
    <source>
        <dbReference type="EMBL" id="SDT84249.1"/>
    </source>
</evidence>
<dbReference type="UniPathway" id="UPA00359">
    <property type="reaction ID" value="UER00482"/>
</dbReference>
<dbReference type="Proteomes" id="UP000199608">
    <property type="component" value="Unassembled WGS sequence"/>
</dbReference>
<dbReference type="GO" id="GO:0009029">
    <property type="term" value="F:lipid-A 4'-kinase activity"/>
    <property type="evidence" value="ECO:0007669"/>
    <property type="project" value="UniProtKB-UniRule"/>
</dbReference>
<dbReference type="HAMAP" id="MF_00409">
    <property type="entry name" value="LpxK"/>
    <property type="match status" value="1"/>
</dbReference>
<dbReference type="EC" id="2.7.1.130" evidence="3 13"/>
<keyword evidence="10 13" id="KW-0067">ATP-binding</keyword>
<evidence type="ECO:0000313" key="15">
    <source>
        <dbReference type="Proteomes" id="UP000199608"/>
    </source>
</evidence>
<dbReference type="GO" id="GO:0009244">
    <property type="term" value="P:lipopolysaccharide core region biosynthetic process"/>
    <property type="evidence" value="ECO:0007669"/>
    <property type="project" value="TreeGrafter"/>
</dbReference>
<dbReference type="InterPro" id="IPR003758">
    <property type="entry name" value="LpxK"/>
</dbReference>
<evidence type="ECO:0000256" key="1">
    <source>
        <dbReference type="ARBA" id="ARBA00002274"/>
    </source>
</evidence>
<dbReference type="NCBIfam" id="TIGR00682">
    <property type="entry name" value="lpxK"/>
    <property type="match status" value="1"/>
</dbReference>
<evidence type="ECO:0000256" key="11">
    <source>
        <dbReference type="ARBA" id="ARBA00023098"/>
    </source>
</evidence>
<comment type="pathway">
    <text evidence="2 13">Glycolipid biosynthesis; lipid IV(A) biosynthesis; lipid IV(A) from (3R)-3-hydroxytetradecanoyl-[acyl-carrier-protein] and UDP-N-acetyl-alpha-D-glucosamine: step 6/6.</text>
</comment>
<evidence type="ECO:0000256" key="10">
    <source>
        <dbReference type="ARBA" id="ARBA00022840"/>
    </source>
</evidence>
<keyword evidence="15" id="KW-1185">Reference proteome</keyword>
<dbReference type="AlphaFoldDB" id="A0A1H2DN39"/>
<evidence type="ECO:0000256" key="2">
    <source>
        <dbReference type="ARBA" id="ARBA00004870"/>
    </source>
</evidence>